<dbReference type="GO" id="GO:0008237">
    <property type="term" value="F:metallopeptidase activity"/>
    <property type="evidence" value="ECO:0007669"/>
    <property type="project" value="InterPro"/>
</dbReference>
<dbReference type="Proteomes" id="UP000192342">
    <property type="component" value="Unassembled WGS sequence"/>
</dbReference>
<dbReference type="AlphaFoldDB" id="A0A1Y1SHW9"/>
<dbReference type="InterPro" id="IPR002510">
    <property type="entry name" value="Metalloprtase-TldD/E_N"/>
</dbReference>
<dbReference type="GO" id="GO:0005829">
    <property type="term" value="C:cytosol"/>
    <property type="evidence" value="ECO:0007669"/>
    <property type="project" value="TreeGrafter"/>
</dbReference>
<keyword evidence="6" id="KW-1185">Reference proteome</keyword>
<dbReference type="InterPro" id="IPR045570">
    <property type="entry name" value="Metalloprtase-TldD/E_cen_dom"/>
</dbReference>
<dbReference type="InterPro" id="IPR047657">
    <property type="entry name" value="PmbA"/>
</dbReference>
<dbReference type="OrthoDB" id="9803618at2"/>
<evidence type="ECO:0000256" key="1">
    <source>
        <dbReference type="ARBA" id="ARBA00005836"/>
    </source>
</evidence>
<comment type="caution">
    <text evidence="5">The sequence shown here is derived from an EMBL/GenBank/DDBJ whole genome shotgun (WGS) entry which is preliminary data.</text>
</comment>
<reference evidence="5 6" key="1">
    <citation type="submission" date="2013-04" db="EMBL/GenBank/DDBJ databases">
        <title>Oceanococcus atlanticus 22II-S10r2 Genome Sequencing.</title>
        <authorList>
            <person name="Lai Q."/>
            <person name="Li G."/>
            <person name="Shao Z."/>
        </authorList>
    </citation>
    <scope>NUCLEOTIDE SEQUENCE [LARGE SCALE GENOMIC DNA]</scope>
    <source>
        <strain evidence="5 6">22II-S10r2</strain>
    </source>
</reference>
<evidence type="ECO:0000259" key="4">
    <source>
        <dbReference type="Pfam" id="PF19290"/>
    </source>
</evidence>
<organism evidence="5 6">
    <name type="scientific">Oceanococcus atlanticus</name>
    <dbReference type="NCBI Taxonomy" id="1317117"/>
    <lineage>
        <taxon>Bacteria</taxon>
        <taxon>Pseudomonadati</taxon>
        <taxon>Pseudomonadota</taxon>
        <taxon>Gammaproteobacteria</taxon>
        <taxon>Chromatiales</taxon>
        <taxon>Oceanococcaceae</taxon>
        <taxon>Oceanococcus</taxon>
    </lineage>
</organism>
<proteinExistence type="inferred from homology"/>
<evidence type="ECO:0000313" key="6">
    <source>
        <dbReference type="Proteomes" id="UP000192342"/>
    </source>
</evidence>
<evidence type="ECO:0000313" key="5">
    <source>
        <dbReference type="EMBL" id="ORE89178.1"/>
    </source>
</evidence>
<dbReference type="RefSeq" id="WP_083560054.1">
    <property type="nucleotide sequence ID" value="NZ_AQQV01000001.1"/>
</dbReference>
<dbReference type="EMBL" id="AQQV01000001">
    <property type="protein sequence ID" value="ORE89178.1"/>
    <property type="molecule type" value="Genomic_DNA"/>
</dbReference>
<dbReference type="InterPro" id="IPR045569">
    <property type="entry name" value="Metalloprtase-TldD/E_C"/>
</dbReference>
<feature type="domain" description="Metalloprotease TldD/E N-terminal" evidence="2">
    <location>
        <begin position="43"/>
        <end position="103"/>
    </location>
</feature>
<dbReference type="GO" id="GO:0006508">
    <property type="term" value="P:proteolysis"/>
    <property type="evidence" value="ECO:0007669"/>
    <property type="project" value="InterPro"/>
</dbReference>
<feature type="domain" description="Metalloprotease TldD/E C-terminal" evidence="3">
    <location>
        <begin position="244"/>
        <end position="453"/>
    </location>
</feature>
<dbReference type="NCBIfam" id="NF008268">
    <property type="entry name" value="PRK11040.1"/>
    <property type="match status" value="1"/>
</dbReference>
<dbReference type="Pfam" id="PF19290">
    <property type="entry name" value="PmbA_TldD_2nd"/>
    <property type="match status" value="1"/>
</dbReference>
<name>A0A1Y1SHW9_9GAMM</name>
<dbReference type="SUPFAM" id="SSF111283">
    <property type="entry name" value="Putative modulator of DNA gyrase, PmbA/TldD"/>
    <property type="match status" value="1"/>
</dbReference>
<feature type="domain" description="Metalloprotease TldD/E central" evidence="4">
    <location>
        <begin position="131"/>
        <end position="237"/>
    </location>
</feature>
<dbReference type="PANTHER" id="PTHR43421:SF1">
    <property type="entry name" value="METALLOPROTEASE PMBA"/>
    <property type="match status" value="1"/>
</dbReference>
<comment type="similarity">
    <text evidence="1">Belongs to the peptidase U62 family.</text>
</comment>
<dbReference type="PANTHER" id="PTHR43421">
    <property type="entry name" value="METALLOPROTEASE PMBA"/>
    <property type="match status" value="1"/>
</dbReference>
<dbReference type="STRING" id="1317117.ATO7_04845"/>
<protein>
    <submittedName>
        <fullName evidence="5">Microcin-processing peptidase 1</fullName>
    </submittedName>
</protein>
<accession>A0A1Y1SHW9</accession>
<evidence type="ECO:0000259" key="3">
    <source>
        <dbReference type="Pfam" id="PF19289"/>
    </source>
</evidence>
<dbReference type="Gene3D" id="3.30.2290.10">
    <property type="entry name" value="PmbA/TldD superfamily"/>
    <property type="match status" value="1"/>
</dbReference>
<sequence>MTQALSTTALDQDLPDEQSLYELGQQALDHARACGSSDAVVALGSNCGLTTSLRNRELESVEFQRDNDLAITVYFGQKRGHANTGDLKPGSIREIVEAACTIARHTQDDDAAGLPEPEHLASTPMDLALDHPAALSVSASRDWALACEDAAFAVDPRISNSEGASVNAHRSRDVLMNSIGFAGCRTATDYSLSLAIIAKSDSDMQRDYWYARAMQADALSRSDEVGRTAAARALGRLDPRKLKTQRAPVVFPPQLARGLIGHMIGAASGNALYRRASFLLEKRDTQLFPDNISIVQRPHVPGRYGAAWFDAEGVATREQAIIQDGYLRSWLLGSYSARKLGLSTTGNAGGVKTLEVSPTTDQDQDALLRELGSGLLVTELMGQGVNGSTGDYSRGAAGIWYENGEPAYPVAGITIAGNLLDMYRAVGAIGSDIDPASGILCGSILVDGMTIAGD</sequence>
<dbReference type="InterPro" id="IPR036059">
    <property type="entry name" value="TldD/PmbA_sf"/>
</dbReference>
<gene>
    <name evidence="5" type="ORF">ATO7_04845</name>
</gene>
<dbReference type="Pfam" id="PF19289">
    <property type="entry name" value="PmbA_TldD_3rd"/>
    <property type="match status" value="1"/>
</dbReference>
<dbReference type="Pfam" id="PF01523">
    <property type="entry name" value="PmbA_TldD_1st"/>
    <property type="match status" value="1"/>
</dbReference>
<dbReference type="InterPro" id="IPR035068">
    <property type="entry name" value="TldD/PmbA_N"/>
</dbReference>
<evidence type="ECO:0000259" key="2">
    <source>
        <dbReference type="Pfam" id="PF01523"/>
    </source>
</evidence>